<dbReference type="InterPro" id="IPR019587">
    <property type="entry name" value="Polyketide_cyclase/dehydratase"/>
</dbReference>
<dbReference type="EMBL" id="BLKS01000004">
    <property type="protein sequence ID" value="GFG55823.1"/>
    <property type="molecule type" value="Genomic_DNA"/>
</dbReference>
<name>A0A2A7MPW0_MYCAG</name>
<dbReference type="Proteomes" id="UP000220914">
    <property type="component" value="Unassembled WGS sequence"/>
</dbReference>
<dbReference type="EMBL" id="PDCP01000096">
    <property type="protein sequence ID" value="PEG33724.1"/>
    <property type="molecule type" value="Genomic_DNA"/>
</dbReference>
<dbReference type="AlphaFoldDB" id="A0A2A7MPW0"/>
<protein>
    <submittedName>
        <fullName evidence="1 2">Toxin</fullName>
    </submittedName>
</protein>
<dbReference type="SUPFAM" id="SSF55961">
    <property type="entry name" value="Bet v1-like"/>
    <property type="match status" value="1"/>
</dbReference>
<evidence type="ECO:0000313" key="2">
    <source>
        <dbReference type="EMBL" id="PEG33724.1"/>
    </source>
</evidence>
<dbReference type="Gene3D" id="3.30.530.20">
    <property type="match status" value="1"/>
</dbReference>
<dbReference type="InterPro" id="IPR023393">
    <property type="entry name" value="START-like_dom_sf"/>
</dbReference>
<reference evidence="1 4" key="2">
    <citation type="journal article" date="2019" name="Emerg. Microbes Infect.">
        <title>Comprehensive subspecies identification of 175 nontuberculous mycobacteria species based on 7547 genomic profiles.</title>
        <authorList>
            <person name="Matsumoto Y."/>
            <person name="Kinjo T."/>
            <person name="Motooka D."/>
            <person name="Nabeya D."/>
            <person name="Jung N."/>
            <person name="Uechi K."/>
            <person name="Horii T."/>
            <person name="Iida T."/>
            <person name="Fujita J."/>
            <person name="Nakamura S."/>
        </authorList>
    </citation>
    <scope>NUCLEOTIDE SEQUENCE [LARGE SCALE GENOMIC DNA]</scope>
    <source>
        <strain evidence="1 4">JCM 6377</strain>
    </source>
</reference>
<accession>A0A2A7MPW0</accession>
<dbReference type="RefSeq" id="WP_097944137.1">
    <property type="nucleotide sequence ID" value="NZ_BLKS01000004.1"/>
</dbReference>
<evidence type="ECO:0000313" key="4">
    <source>
        <dbReference type="Proteomes" id="UP000465302"/>
    </source>
</evidence>
<evidence type="ECO:0000313" key="1">
    <source>
        <dbReference type="EMBL" id="GFG55823.1"/>
    </source>
</evidence>
<keyword evidence="3" id="KW-1185">Reference proteome</keyword>
<proteinExistence type="predicted"/>
<reference evidence="1" key="3">
    <citation type="submission" date="2020-02" db="EMBL/GenBank/DDBJ databases">
        <authorList>
            <person name="Matsumoto Y."/>
            <person name="Motooka D."/>
            <person name="Nakamura S."/>
        </authorList>
    </citation>
    <scope>NUCLEOTIDE SEQUENCE</scope>
    <source>
        <strain evidence="1">JCM 6377</strain>
    </source>
</reference>
<evidence type="ECO:0000313" key="3">
    <source>
        <dbReference type="Proteomes" id="UP000220914"/>
    </source>
</evidence>
<dbReference type="Pfam" id="PF10604">
    <property type="entry name" value="Polyketide_cyc2"/>
    <property type="match status" value="1"/>
</dbReference>
<dbReference type="OrthoDB" id="3681637at2"/>
<comment type="caution">
    <text evidence="2">The sequence shown here is derived from an EMBL/GenBank/DDBJ whole genome shotgun (WGS) entry which is preliminary data.</text>
</comment>
<organism evidence="2 3">
    <name type="scientific">Mycolicibacterium agri</name>
    <name type="common">Mycobacterium agri</name>
    <dbReference type="NCBI Taxonomy" id="36811"/>
    <lineage>
        <taxon>Bacteria</taxon>
        <taxon>Bacillati</taxon>
        <taxon>Actinomycetota</taxon>
        <taxon>Actinomycetes</taxon>
        <taxon>Mycobacteriales</taxon>
        <taxon>Mycobacteriaceae</taxon>
        <taxon>Mycolicibacterium</taxon>
    </lineage>
</organism>
<dbReference type="CDD" id="cd07812">
    <property type="entry name" value="SRPBCC"/>
    <property type="match status" value="1"/>
</dbReference>
<dbReference type="Proteomes" id="UP000465302">
    <property type="component" value="Unassembled WGS sequence"/>
</dbReference>
<reference evidence="2 3" key="1">
    <citation type="submission" date="2017-10" db="EMBL/GenBank/DDBJ databases">
        <title>The new phylogeny of genus Mycobacterium.</title>
        <authorList>
            <person name="Tortoli E."/>
            <person name="Trovato A."/>
            <person name="Cirillo D.M."/>
        </authorList>
    </citation>
    <scope>NUCLEOTIDE SEQUENCE [LARGE SCALE GENOMIC DNA]</scope>
    <source>
        <strain evidence="2 3">CCUG37673</strain>
    </source>
</reference>
<sequence length="147" mass="15931">MAKLSVSVDVPLPPEKAWECASDLSRYKDWLTIHRVWRSKLPENLDKGTVVESIVEVKGMPNRIKWTIVHFKPPQAMTLNGDGVGGVKVKLIGKVKPADDPSGSVVTFDVHLGGPALFGPIGMVVAAALKSDIRESLNRFKSVFAAA</sequence>
<gene>
    <name evidence="2" type="ORF">CQY20_29320</name>
    <name evidence="1" type="ORF">MAGR_72640</name>
</gene>